<keyword evidence="2" id="KW-0539">Nucleus</keyword>
<comment type="similarity">
    <text evidence="3">Belongs to the UTP5 family.</text>
</comment>
<organism evidence="8">
    <name type="scientific">Thelazia callipaeda</name>
    <name type="common">Oriental eyeworm</name>
    <name type="synonym">Parasitic nematode</name>
    <dbReference type="NCBI Taxonomy" id="103827"/>
    <lineage>
        <taxon>Eukaryota</taxon>
        <taxon>Metazoa</taxon>
        <taxon>Ecdysozoa</taxon>
        <taxon>Nematoda</taxon>
        <taxon>Chromadorea</taxon>
        <taxon>Rhabditida</taxon>
        <taxon>Spirurina</taxon>
        <taxon>Spiruromorpha</taxon>
        <taxon>Thelazioidea</taxon>
        <taxon>Thelaziidae</taxon>
        <taxon>Thelazia</taxon>
    </lineage>
</organism>
<reference evidence="8" key="1">
    <citation type="submission" date="2017-02" db="UniProtKB">
        <authorList>
            <consortium name="WormBaseParasite"/>
        </authorList>
    </citation>
    <scope>IDENTIFICATION</scope>
</reference>
<dbReference type="GO" id="GO:0005730">
    <property type="term" value="C:nucleolus"/>
    <property type="evidence" value="ECO:0007669"/>
    <property type="project" value="TreeGrafter"/>
</dbReference>
<evidence type="ECO:0000259" key="5">
    <source>
        <dbReference type="Pfam" id="PF04003"/>
    </source>
</evidence>
<comment type="subcellular location">
    <subcellularLocation>
        <location evidence="1">Nucleus</location>
    </subcellularLocation>
</comment>
<dbReference type="WBParaSite" id="TCLT_0000814601-mRNA-1">
    <property type="protein sequence ID" value="TCLT_0000814601-mRNA-1"/>
    <property type="gene ID" value="TCLT_0000814601"/>
</dbReference>
<evidence type="ECO:0000256" key="1">
    <source>
        <dbReference type="ARBA" id="ARBA00004123"/>
    </source>
</evidence>
<evidence type="ECO:0000256" key="4">
    <source>
        <dbReference type="SAM" id="MobiDB-lite"/>
    </source>
</evidence>
<feature type="compositionally biased region" description="Basic and acidic residues" evidence="4">
    <location>
        <begin position="283"/>
        <end position="299"/>
    </location>
</feature>
<feature type="compositionally biased region" description="Polar residues" evidence="4">
    <location>
        <begin position="36"/>
        <end position="47"/>
    </location>
</feature>
<dbReference type="InterPro" id="IPR007148">
    <property type="entry name" value="SSU_processome_Utp12"/>
</dbReference>
<dbReference type="EMBL" id="UYYF01004589">
    <property type="protein sequence ID" value="VDN05661.1"/>
    <property type="molecule type" value="Genomic_DNA"/>
</dbReference>
<gene>
    <name evidence="6" type="ORF">TCLT_LOCUS8135</name>
</gene>
<evidence type="ECO:0000313" key="7">
    <source>
        <dbReference type="Proteomes" id="UP000276776"/>
    </source>
</evidence>
<feature type="domain" description="Small-subunit processome Utp12" evidence="5">
    <location>
        <begin position="114"/>
        <end position="215"/>
    </location>
</feature>
<reference evidence="6 7" key="2">
    <citation type="submission" date="2018-11" db="EMBL/GenBank/DDBJ databases">
        <authorList>
            <consortium name="Pathogen Informatics"/>
        </authorList>
    </citation>
    <scope>NUCLEOTIDE SEQUENCE [LARGE SCALE GENOMIC DNA]</scope>
</reference>
<sequence>MIRRSQRLSEAKETRLRCNGDIANNKSMKLDDSGIANHSNDAETITDNNKKKGNCKLSVKRSSAISLKDIPLKERRKMAEERNKCLIAFQDLNLMSTSGESMAVLLSQGLTSSDAEKVDSVLKKASSQTILATLNDLPATFIIPLLKEIEYRCRNRRYFDACWMQWLQCILSKHMAYLCTISTLKEDLSSLFDWISKRASRMNDLLQVNGKLSLINEQIDRRMCPQMFITQQPSISFEDDGDILSETSGETDGQIDEESIEDMEEWWNDDEFGSGGSEISSEESNRDGPEEGSDNRMDDSESGGGRTDDDEMEVD</sequence>
<evidence type="ECO:0000313" key="8">
    <source>
        <dbReference type="WBParaSite" id="TCLT_0000814601-mRNA-1"/>
    </source>
</evidence>
<dbReference type="GO" id="GO:0000462">
    <property type="term" value="P:maturation of SSU-rRNA from tricistronic rRNA transcript (SSU-rRNA, 5.8S rRNA, LSU-rRNA)"/>
    <property type="evidence" value="ECO:0007669"/>
    <property type="project" value="TreeGrafter"/>
</dbReference>
<dbReference type="AlphaFoldDB" id="A0A0N5D573"/>
<dbReference type="InterPro" id="IPR052414">
    <property type="entry name" value="U3_snoRNA-assoc_WDR"/>
</dbReference>
<dbReference type="OrthoDB" id="30195at2759"/>
<dbReference type="Proteomes" id="UP000276776">
    <property type="component" value="Unassembled WGS sequence"/>
</dbReference>
<evidence type="ECO:0000256" key="2">
    <source>
        <dbReference type="ARBA" id="ARBA00023242"/>
    </source>
</evidence>
<dbReference type="PANTHER" id="PTHR44267">
    <property type="entry name" value="WD REPEAT-CONTAINING PROTEIN 43"/>
    <property type="match status" value="1"/>
</dbReference>
<evidence type="ECO:0000256" key="3">
    <source>
        <dbReference type="ARBA" id="ARBA00038335"/>
    </source>
</evidence>
<keyword evidence="7" id="KW-1185">Reference proteome</keyword>
<dbReference type="OMA" id="QWSLAAH"/>
<feature type="region of interest" description="Disordered" evidence="4">
    <location>
        <begin position="33"/>
        <end position="53"/>
    </location>
</feature>
<feature type="region of interest" description="Disordered" evidence="4">
    <location>
        <begin position="238"/>
        <end position="315"/>
    </location>
</feature>
<dbReference type="PANTHER" id="PTHR44267:SF1">
    <property type="entry name" value="WD REPEAT-CONTAINING PROTEIN 43"/>
    <property type="match status" value="1"/>
</dbReference>
<feature type="compositionally biased region" description="Acidic residues" evidence="4">
    <location>
        <begin position="253"/>
        <end position="272"/>
    </location>
</feature>
<name>A0A0N5D573_THECL</name>
<accession>A0A0N5D573</accession>
<evidence type="ECO:0000313" key="6">
    <source>
        <dbReference type="EMBL" id="VDN05661.1"/>
    </source>
</evidence>
<proteinExistence type="inferred from homology"/>
<protein>
    <submittedName>
        <fullName evidence="8">Utp12 domain-containing protein</fullName>
    </submittedName>
</protein>
<dbReference type="STRING" id="103827.A0A0N5D573"/>
<dbReference type="Pfam" id="PF04003">
    <property type="entry name" value="Utp12"/>
    <property type="match status" value="1"/>
</dbReference>